<dbReference type="InterPro" id="IPR015421">
    <property type="entry name" value="PyrdxlP-dep_Trfase_major"/>
</dbReference>
<name>A0A219B6L8_9SPHN</name>
<protein>
    <recommendedName>
        <fullName evidence="5">Cysteine desulfurase</fullName>
        <ecNumber evidence="4">2.8.1.7</ecNumber>
    </recommendedName>
    <alternativeName>
        <fullName evidence="12">Nitrogenase metalloclusters biosynthesis protein NifS</fullName>
    </alternativeName>
</protein>
<dbReference type="InterPro" id="IPR015422">
    <property type="entry name" value="PyrdxlP-dep_Trfase_small"/>
</dbReference>
<evidence type="ECO:0000256" key="13">
    <source>
        <dbReference type="ARBA" id="ARBA00050776"/>
    </source>
</evidence>
<reference evidence="17" key="1">
    <citation type="submission" date="2017-05" db="EMBL/GenBank/DDBJ databases">
        <authorList>
            <person name="Lin X."/>
        </authorList>
    </citation>
    <scope>NUCLEOTIDE SEQUENCE [LARGE SCALE GENOMIC DNA]</scope>
    <source>
        <strain evidence="17">JLT2012</strain>
    </source>
</reference>
<evidence type="ECO:0000256" key="11">
    <source>
        <dbReference type="ARBA" id="ARBA00023231"/>
    </source>
</evidence>
<organism evidence="16 17">
    <name type="scientific">Pacificimonas flava</name>
    <dbReference type="NCBI Taxonomy" id="1234595"/>
    <lineage>
        <taxon>Bacteria</taxon>
        <taxon>Pseudomonadati</taxon>
        <taxon>Pseudomonadota</taxon>
        <taxon>Alphaproteobacteria</taxon>
        <taxon>Sphingomonadales</taxon>
        <taxon>Sphingosinicellaceae</taxon>
        <taxon>Pacificimonas</taxon>
    </lineage>
</organism>
<gene>
    <name evidence="16" type="ORF">B5C34_11550</name>
</gene>
<dbReference type="Pfam" id="PF00266">
    <property type="entry name" value="Aminotran_5"/>
    <property type="match status" value="1"/>
</dbReference>
<dbReference type="PIRSF" id="PIRSF005572">
    <property type="entry name" value="NifS"/>
    <property type="match status" value="1"/>
</dbReference>
<keyword evidence="11" id="KW-0535">Nitrogen fixation</keyword>
<dbReference type="InterPro" id="IPR000192">
    <property type="entry name" value="Aminotrans_V_dom"/>
</dbReference>
<comment type="caution">
    <text evidence="16">The sequence shown here is derived from an EMBL/GenBank/DDBJ whole genome shotgun (WGS) entry which is preliminary data.</text>
</comment>
<dbReference type="PANTHER" id="PTHR11601:SF34">
    <property type="entry name" value="CYSTEINE DESULFURASE"/>
    <property type="match status" value="1"/>
</dbReference>
<keyword evidence="9" id="KW-0408">Iron</keyword>
<accession>A0A219B6L8</accession>
<dbReference type="FunFam" id="3.40.640.10:FF:000084">
    <property type="entry name" value="IscS-like cysteine desulfurase"/>
    <property type="match status" value="1"/>
</dbReference>
<keyword evidence="8" id="KW-0663">Pyridoxal phosphate</keyword>
<evidence type="ECO:0000256" key="4">
    <source>
        <dbReference type="ARBA" id="ARBA00012239"/>
    </source>
</evidence>
<dbReference type="PROSITE" id="PS00595">
    <property type="entry name" value="AA_TRANSFER_CLASS_5"/>
    <property type="match status" value="1"/>
</dbReference>
<evidence type="ECO:0000256" key="3">
    <source>
        <dbReference type="ARBA" id="ARBA00006490"/>
    </source>
</evidence>
<evidence type="ECO:0000256" key="8">
    <source>
        <dbReference type="ARBA" id="ARBA00022898"/>
    </source>
</evidence>
<keyword evidence="10" id="KW-0411">Iron-sulfur</keyword>
<dbReference type="Proteomes" id="UP000198462">
    <property type="component" value="Unassembled WGS sequence"/>
</dbReference>
<evidence type="ECO:0000256" key="2">
    <source>
        <dbReference type="ARBA" id="ARBA00003120"/>
    </source>
</evidence>
<evidence type="ECO:0000313" key="17">
    <source>
        <dbReference type="Proteomes" id="UP000198462"/>
    </source>
</evidence>
<comment type="catalytic activity">
    <reaction evidence="13">
        <text>(sulfur carrier)-H + L-cysteine = (sulfur carrier)-SH + L-alanine</text>
        <dbReference type="Rhea" id="RHEA:43892"/>
        <dbReference type="Rhea" id="RHEA-COMP:14737"/>
        <dbReference type="Rhea" id="RHEA-COMP:14739"/>
        <dbReference type="ChEBI" id="CHEBI:29917"/>
        <dbReference type="ChEBI" id="CHEBI:35235"/>
        <dbReference type="ChEBI" id="CHEBI:57972"/>
        <dbReference type="ChEBI" id="CHEBI:64428"/>
        <dbReference type="EC" id="2.8.1.7"/>
    </reaction>
</comment>
<dbReference type="SUPFAM" id="SSF53383">
    <property type="entry name" value="PLP-dependent transferases"/>
    <property type="match status" value="1"/>
</dbReference>
<evidence type="ECO:0000256" key="6">
    <source>
        <dbReference type="ARBA" id="ARBA00022679"/>
    </source>
</evidence>
<keyword evidence="6" id="KW-0808">Transferase</keyword>
<dbReference type="Gene3D" id="3.40.640.10">
    <property type="entry name" value="Type I PLP-dependent aspartate aminotransferase-like (Major domain)"/>
    <property type="match status" value="1"/>
</dbReference>
<keyword evidence="17" id="KW-1185">Reference proteome</keyword>
<comment type="function">
    <text evidence="2">Catalyzes the removal of elemental sulfur atoms from cysteine to produce alanine. Seems to participate in the biosynthesis of the nitrogenase metalloclusters by providing the inorganic sulfur required for the Fe-S core formation.</text>
</comment>
<dbReference type="InterPro" id="IPR020578">
    <property type="entry name" value="Aminotrans_V_PyrdxlP_BS"/>
</dbReference>
<dbReference type="GO" id="GO:0046872">
    <property type="term" value="F:metal ion binding"/>
    <property type="evidence" value="ECO:0007669"/>
    <property type="project" value="UniProtKB-KW"/>
</dbReference>
<evidence type="ECO:0000313" key="16">
    <source>
        <dbReference type="EMBL" id="OWV34032.1"/>
    </source>
</evidence>
<evidence type="ECO:0000256" key="10">
    <source>
        <dbReference type="ARBA" id="ARBA00023014"/>
    </source>
</evidence>
<evidence type="ECO:0000256" key="12">
    <source>
        <dbReference type="ARBA" id="ARBA00031911"/>
    </source>
</evidence>
<evidence type="ECO:0000256" key="5">
    <source>
        <dbReference type="ARBA" id="ARBA00013558"/>
    </source>
</evidence>
<dbReference type="InterPro" id="IPR016454">
    <property type="entry name" value="Cysteine_dSase"/>
</dbReference>
<evidence type="ECO:0000256" key="14">
    <source>
        <dbReference type="RuleBase" id="RU004504"/>
    </source>
</evidence>
<evidence type="ECO:0000256" key="7">
    <source>
        <dbReference type="ARBA" id="ARBA00022723"/>
    </source>
</evidence>
<dbReference type="PANTHER" id="PTHR11601">
    <property type="entry name" value="CYSTEINE DESULFURYLASE FAMILY MEMBER"/>
    <property type="match status" value="1"/>
</dbReference>
<comment type="similarity">
    <text evidence="3">Belongs to the class-V pyridoxal-phosphate-dependent aminotransferase family. NifS/IscS subfamily.</text>
</comment>
<dbReference type="GO" id="GO:0031071">
    <property type="term" value="F:cysteine desulfurase activity"/>
    <property type="evidence" value="ECO:0007669"/>
    <property type="project" value="UniProtKB-EC"/>
</dbReference>
<dbReference type="GO" id="GO:0051536">
    <property type="term" value="F:iron-sulfur cluster binding"/>
    <property type="evidence" value="ECO:0007669"/>
    <property type="project" value="UniProtKB-KW"/>
</dbReference>
<keyword evidence="7" id="KW-0479">Metal-binding</keyword>
<evidence type="ECO:0000256" key="1">
    <source>
        <dbReference type="ARBA" id="ARBA00001933"/>
    </source>
</evidence>
<comment type="cofactor">
    <cofactor evidence="1 14">
        <name>pyridoxal 5'-phosphate</name>
        <dbReference type="ChEBI" id="CHEBI:597326"/>
    </cofactor>
</comment>
<dbReference type="EMBL" id="NFZT01000001">
    <property type="protein sequence ID" value="OWV34032.1"/>
    <property type="molecule type" value="Genomic_DNA"/>
</dbReference>
<proteinExistence type="inferred from homology"/>
<dbReference type="Gene3D" id="3.90.1150.10">
    <property type="entry name" value="Aspartate Aminotransferase, domain 1"/>
    <property type="match status" value="1"/>
</dbReference>
<dbReference type="OrthoDB" id="9804366at2"/>
<dbReference type="RefSeq" id="WP_088712731.1">
    <property type="nucleotide sequence ID" value="NZ_NFZT01000001.1"/>
</dbReference>
<dbReference type="Gene3D" id="1.10.260.50">
    <property type="match status" value="1"/>
</dbReference>
<evidence type="ECO:0000256" key="9">
    <source>
        <dbReference type="ARBA" id="ARBA00023004"/>
    </source>
</evidence>
<dbReference type="InterPro" id="IPR015424">
    <property type="entry name" value="PyrdxlP-dep_Trfase"/>
</dbReference>
<sequence>MRIYLDYQATTPLDPAVREAMEPYWSDSFGNPHSEHRHGWQAAAGLDKARQDIAALVGADAEWTVFTSGATEANNLALKGVMEAAPAGRRRLVTLATEHSCVLESARALELRGYDLSVLPVQRNGIVDLGLLEETLGDDVALVSIMAVNNEIGVIQPMAEIGALARNCGALVHSDAAQAFGKVALDVQAMSLDLVSISAHKIYGPKGVGGLLVRPGTPVATQMHGGGQEGGGLRSGTLAPALIAGLGKAAQIAAARMDADRAHAENLWQLMLENLPAPHLINGDLERRWHGNLNISFPGVDGARLLADLRRVSVSSGAACASAAGRHSHVLNALGVPRDQAKASLRIGWGRFTTEEETEKAAEMISEAVAAQRRMAA</sequence>
<feature type="domain" description="Aminotransferase class V" evidence="15">
    <location>
        <begin position="3"/>
        <end position="359"/>
    </location>
</feature>
<dbReference type="EC" id="2.8.1.7" evidence="4"/>
<evidence type="ECO:0000259" key="15">
    <source>
        <dbReference type="Pfam" id="PF00266"/>
    </source>
</evidence>
<dbReference type="AlphaFoldDB" id="A0A219B6L8"/>